<evidence type="ECO:0000256" key="5">
    <source>
        <dbReference type="ARBA" id="ARBA00023284"/>
    </source>
</evidence>
<dbReference type="NCBIfam" id="TIGR01292">
    <property type="entry name" value="TRX_reduct"/>
    <property type="match status" value="1"/>
</dbReference>
<evidence type="ECO:0000256" key="6">
    <source>
        <dbReference type="ARBA" id="ARBA00048132"/>
    </source>
</evidence>
<keyword evidence="1 7" id="KW-0285">Flavoprotein</keyword>
<evidence type="ECO:0000313" key="19">
    <source>
        <dbReference type="Proteomes" id="UP001209486"/>
    </source>
</evidence>
<evidence type="ECO:0000256" key="2">
    <source>
        <dbReference type="ARBA" id="ARBA00022827"/>
    </source>
</evidence>
<dbReference type="InterPro" id="IPR036188">
    <property type="entry name" value="FAD/NAD-bd_sf"/>
</dbReference>
<dbReference type="Proteomes" id="UP001209486">
    <property type="component" value="Unassembled WGS sequence"/>
</dbReference>
<dbReference type="PANTHER" id="PTHR48105">
    <property type="entry name" value="THIOREDOXIN REDUCTASE 1-RELATED-RELATED"/>
    <property type="match status" value="1"/>
</dbReference>
<name>A0A2J9KND9_9ACTO</name>
<organism evidence="13 16">
    <name type="scientific">Mobiluncus mulieris</name>
    <dbReference type="NCBI Taxonomy" id="2052"/>
    <lineage>
        <taxon>Bacteria</taxon>
        <taxon>Bacillati</taxon>
        <taxon>Actinomycetota</taxon>
        <taxon>Actinomycetes</taxon>
        <taxon>Actinomycetales</taxon>
        <taxon>Actinomycetaceae</taxon>
        <taxon>Mobiluncus</taxon>
    </lineage>
</organism>
<protein>
    <recommendedName>
        <fullName evidence="7">Thioredoxin reductase</fullName>
        <ecNumber evidence="7">1.8.1.9</ecNumber>
    </recommendedName>
</protein>
<comment type="catalytic activity">
    <reaction evidence="6 7">
        <text>[thioredoxin]-dithiol + NADP(+) = [thioredoxin]-disulfide + NADPH + H(+)</text>
        <dbReference type="Rhea" id="RHEA:20345"/>
        <dbReference type="Rhea" id="RHEA-COMP:10698"/>
        <dbReference type="Rhea" id="RHEA-COMP:10700"/>
        <dbReference type="ChEBI" id="CHEBI:15378"/>
        <dbReference type="ChEBI" id="CHEBI:29950"/>
        <dbReference type="ChEBI" id="CHEBI:50058"/>
        <dbReference type="ChEBI" id="CHEBI:57783"/>
        <dbReference type="ChEBI" id="CHEBI:58349"/>
        <dbReference type="EC" id="1.8.1.9"/>
    </reaction>
</comment>
<dbReference type="GO" id="GO:0005737">
    <property type="term" value="C:cytoplasm"/>
    <property type="evidence" value="ECO:0007669"/>
    <property type="project" value="InterPro"/>
</dbReference>
<comment type="subunit">
    <text evidence="7">Homodimer.</text>
</comment>
<dbReference type="EMBL" id="JABCUR010000001">
    <property type="protein sequence ID" value="NMW64134.1"/>
    <property type="molecule type" value="Genomic_DNA"/>
</dbReference>
<evidence type="ECO:0000313" key="10">
    <source>
        <dbReference type="EMBL" id="MCU9967856.1"/>
    </source>
</evidence>
<evidence type="ECO:0000313" key="14">
    <source>
        <dbReference type="EMBL" id="STO16286.1"/>
    </source>
</evidence>
<sequence>MYDVIIIGSGPAGYTAAVYTSRAALKTLIVAGSVGYGGMLMNTTLVENYPGFKDGIQGPDLMEEMREQAQRFGAEMIYEDATALDLAGDVKTVTTDDATYQARAVIIATGSGYRTLDVPGEAEHLGHGVSYCATCDGFFFKGQPIMVVGGGDSAMEEATYLTNFGSSVTLVHRREGFRASKAMQQKALSDPKIQFKLNRVVDSINGTDKVETVTLRDTVTGETETVEVGGLFIAAGHIPRTELVRDQLRLDDLGNIWVDSPTTKTSLPGVFAAGDVTDALYRQAVTSAGTGCKAAIDAERYLKDLEAQARS</sequence>
<feature type="domain" description="FAD/NAD(P)-binding" evidence="9">
    <location>
        <begin position="2"/>
        <end position="290"/>
    </location>
</feature>
<dbReference type="Proteomes" id="UP000578252">
    <property type="component" value="Unassembled WGS sequence"/>
</dbReference>
<dbReference type="PRINTS" id="PR00368">
    <property type="entry name" value="FADPNR"/>
</dbReference>
<dbReference type="Proteomes" id="UP000582487">
    <property type="component" value="Unassembled WGS sequence"/>
</dbReference>
<evidence type="ECO:0000313" key="12">
    <source>
        <dbReference type="EMBL" id="NMW93550.1"/>
    </source>
</evidence>
<dbReference type="InterPro" id="IPR050097">
    <property type="entry name" value="Ferredoxin-NADP_redctase_2"/>
</dbReference>
<keyword evidence="8" id="KW-0521">NADP</keyword>
<dbReference type="PRINTS" id="PR00469">
    <property type="entry name" value="PNDRDTASEII"/>
</dbReference>
<dbReference type="InterPro" id="IPR008255">
    <property type="entry name" value="Pyr_nucl-diS_OxRdtase_2_AS"/>
</dbReference>
<dbReference type="EC" id="1.8.1.9" evidence="7"/>
<evidence type="ECO:0000256" key="7">
    <source>
        <dbReference type="RuleBase" id="RU003880"/>
    </source>
</evidence>
<accession>A0A2J9KND9</accession>
<dbReference type="EMBL" id="UGGQ01000006">
    <property type="protein sequence ID" value="STO16286.1"/>
    <property type="molecule type" value="Genomic_DNA"/>
</dbReference>
<dbReference type="EMBL" id="JABCUS010000011">
    <property type="protein sequence ID" value="NMX03498.1"/>
    <property type="molecule type" value="Genomic_DNA"/>
</dbReference>
<dbReference type="Proteomes" id="UP000575397">
    <property type="component" value="Unassembled WGS sequence"/>
</dbReference>
<dbReference type="OrthoDB" id="9806179at2"/>
<dbReference type="Pfam" id="PF07992">
    <property type="entry name" value="Pyr_redox_2"/>
    <property type="match status" value="1"/>
</dbReference>
<evidence type="ECO:0000313" key="17">
    <source>
        <dbReference type="Proteomes" id="UP000578252"/>
    </source>
</evidence>
<keyword evidence="4" id="KW-1015">Disulfide bond</keyword>
<reference evidence="14 15" key="1">
    <citation type="submission" date="2018-06" db="EMBL/GenBank/DDBJ databases">
        <authorList>
            <consortium name="Pathogen Informatics"/>
            <person name="Doyle S."/>
        </authorList>
    </citation>
    <scope>NUCLEOTIDE SEQUENCE [LARGE SCALE GENOMIC DNA]</scope>
    <source>
        <strain evidence="14 15">NCTC11819</strain>
    </source>
</reference>
<evidence type="ECO:0000313" key="11">
    <source>
        <dbReference type="EMBL" id="NMW64134.1"/>
    </source>
</evidence>
<evidence type="ECO:0000313" key="13">
    <source>
        <dbReference type="EMBL" id="NMX03498.1"/>
    </source>
</evidence>
<evidence type="ECO:0000256" key="8">
    <source>
        <dbReference type="RuleBase" id="RU003881"/>
    </source>
</evidence>
<evidence type="ECO:0000313" key="15">
    <source>
        <dbReference type="Proteomes" id="UP000255284"/>
    </source>
</evidence>
<evidence type="ECO:0000256" key="4">
    <source>
        <dbReference type="ARBA" id="ARBA00023157"/>
    </source>
</evidence>
<proteinExistence type="inferred from homology"/>
<comment type="caution">
    <text evidence="13">The sequence shown here is derived from an EMBL/GenBank/DDBJ whole genome shotgun (WGS) entry which is preliminary data.</text>
</comment>
<keyword evidence="5 7" id="KW-0676">Redox-active center</keyword>
<dbReference type="GO" id="GO:0004791">
    <property type="term" value="F:thioredoxin-disulfide reductase (NADPH) activity"/>
    <property type="evidence" value="ECO:0007669"/>
    <property type="project" value="UniProtKB-UniRule"/>
</dbReference>
<dbReference type="SUPFAM" id="SSF51905">
    <property type="entry name" value="FAD/NAD(P)-binding domain"/>
    <property type="match status" value="1"/>
</dbReference>
<dbReference type="Gene3D" id="3.50.50.60">
    <property type="entry name" value="FAD/NAD(P)-binding domain"/>
    <property type="match status" value="2"/>
</dbReference>
<dbReference type="GO" id="GO:0019430">
    <property type="term" value="P:removal of superoxide radicals"/>
    <property type="evidence" value="ECO:0007669"/>
    <property type="project" value="UniProtKB-UniRule"/>
</dbReference>
<dbReference type="GeneID" id="61169072"/>
<gene>
    <name evidence="13" type="primary">trxB</name>
    <name evidence="10" type="ORF">FYZ43_00145</name>
    <name evidence="12" type="ORF">HHJ74_07565</name>
    <name evidence="13" type="ORF">HHJ77_06090</name>
    <name evidence="11" type="ORF">HHJ78_00910</name>
    <name evidence="14" type="ORF">NCTC11819_00852</name>
</gene>
<dbReference type="PROSITE" id="PS00573">
    <property type="entry name" value="PYRIDINE_REDOX_2"/>
    <property type="match status" value="1"/>
</dbReference>
<comment type="similarity">
    <text evidence="7">Belongs to the class-II pyridine nucleotide-disulfide oxidoreductase family.</text>
</comment>
<reference evidence="10 19" key="2">
    <citation type="submission" date="2019-08" db="EMBL/GenBank/DDBJ databases">
        <title>Comparison of rpoB and gyrB Sequences from Mobiluncus Species and Development of a Multiplex PCR Method for Clinical Detection of Mobiluncus curtisii and Mobiluncus mulieris.</title>
        <authorList>
            <person name="Yang L."/>
            <person name="Shen Y."/>
            <person name="Xu G."/>
            <person name="Shu L.-B."/>
            <person name="Hu J."/>
            <person name="Zhang R."/>
            <person name="Wang Y."/>
            <person name="Zhou H.-W."/>
            <person name="Zhang X."/>
        </authorList>
    </citation>
    <scope>NUCLEOTIDE SEQUENCE [LARGE SCALE GENOMIC DNA]</scope>
    <source>
        <strain evidence="10 19">M26</strain>
    </source>
</reference>
<reference evidence="16 17" key="3">
    <citation type="submission" date="2020-04" db="EMBL/GenBank/DDBJ databases">
        <title>Antimicrobial susceptibility and clonality of vaginal-derived multi-drug resistant Mobiluncus isolates in China.</title>
        <authorList>
            <person name="Zhang X."/>
        </authorList>
    </citation>
    <scope>NUCLEOTIDE SEQUENCE [LARGE SCALE GENOMIC DNA]</scope>
    <source>
        <strain evidence="13 16">12</strain>
        <strain evidence="11 17">13</strain>
        <strain evidence="12 18">7</strain>
    </source>
</reference>
<dbReference type="InterPro" id="IPR023753">
    <property type="entry name" value="FAD/NAD-binding_dom"/>
</dbReference>
<evidence type="ECO:0000313" key="18">
    <source>
        <dbReference type="Proteomes" id="UP000582487"/>
    </source>
</evidence>
<dbReference type="Proteomes" id="UP000255284">
    <property type="component" value="Unassembled WGS sequence"/>
</dbReference>
<evidence type="ECO:0000256" key="1">
    <source>
        <dbReference type="ARBA" id="ARBA00022630"/>
    </source>
</evidence>
<keyword evidence="2 7" id="KW-0274">FAD</keyword>
<dbReference type="AlphaFoldDB" id="A0A2J9KND9"/>
<dbReference type="EMBL" id="VSZY01000001">
    <property type="protein sequence ID" value="MCU9967856.1"/>
    <property type="molecule type" value="Genomic_DNA"/>
</dbReference>
<evidence type="ECO:0000256" key="3">
    <source>
        <dbReference type="ARBA" id="ARBA00023002"/>
    </source>
</evidence>
<comment type="cofactor">
    <cofactor evidence="8">
        <name>FAD</name>
        <dbReference type="ChEBI" id="CHEBI:57692"/>
    </cofactor>
    <text evidence="8">Binds 1 FAD per subunit.</text>
</comment>
<evidence type="ECO:0000313" key="16">
    <source>
        <dbReference type="Proteomes" id="UP000575397"/>
    </source>
</evidence>
<keyword evidence="3 7" id="KW-0560">Oxidoreductase</keyword>
<dbReference type="EMBL" id="JABCUV010000008">
    <property type="protein sequence ID" value="NMW93550.1"/>
    <property type="molecule type" value="Genomic_DNA"/>
</dbReference>
<evidence type="ECO:0000259" key="9">
    <source>
        <dbReference type="Pfam" id="PF07992"/>
    </source>
</evidence>
<dbReference type="InterPro" id="IPR005982">
    <property type="entry name" value="Thioredox_Rdtase"/>
</dbReference>
<dbReference type="RefSeq" id="WP_004013490.1">
    <property type="nucleotide sequence ID" value="NZ_CAMPNB010000020.1"/>
</dbReference>